<accession>A0A914S176</accession>
<evidence type="ECO:0000313" key="1">
    <source>
        <dbReference type="Proteomes" id="UP000887564"/>
    </source>
</evidence>
<dbReference type="AlphaFoldDB" id="A0A914S176"/>
<dbReference type="Proteomes" id="UP000887564">
    <property type="component" value="Unplaced"/>
</dbReference>
<name>A0A914S176_PAREQ</name>
<protein>
    <submittedName>
        <fullName evidence="2">Uncharacterized protein</fullName>
    </submittedName>
</protein>
<proteinExistence type="predicted"/>
<evidence type="ECO:0000313" key="2">
    <source>
        <dbReference type="WBParaSite" id="PEQ_0001234301-mRNA-1"/>
    </source>
</evidence>
<sequence length="68" mass="7322">MRVSYACDAESSILRFVSADPAHGQLGVNDSSVLDHPDECEGVLFGRASAMHRALYLAIPRCETNLSA</sequence>
<dbReference type="WBParaSite" id="PEQ_0001234301-mRNA-1">
    <property type="protein sequence ID" value="PEQ_0001234301-mRNA-1"/>
    <property type="gene ID" value="PEQ_0001234301"/>
</dbReference>
<reference evidence="2" key="1">
    <citation type="submission" date="2022-11" db="UniProtKB">
        <authorList>
            <consortium name="WormBaseParasite"/>
        </authorList>
    </citation>
    <scope>IDENTIFICATION</scope>
</reference>
<keyword evidence="1" id="KW-1185">Reference proteome</keyword>
<organism evidence="1 2">
    <name type="scientific">Parascaris equorum</name>
    <name type="common">Equine roundworm</name>
    <dbReference type="NCBI Taxonomy" id="6256"/>
    <lineage>
        <taxon>Eukaryota</taxon>
        <taxon>Metazoa</taxon>
        <taxon>Ecdysozoa</taxon>
        <taxon>Nematoda</taxon>
        <taxon>Chromadorea</taxon>
        <taxon>Rhabditida</taxon>
        <taxon>Spirurina</taxon>
        <taxon>Ascaridomorpha</taxon>
        <taxon>Ascaridoidea</taxon>
        <taxon>Ascarididae</taxon>
        <taxon>Parascaris</taxon>
    </lineage>
</organism>